<protein>
    <submittedName>
        <fullName evidence="1">Lantibiotic protection ABC superfamily ATP binding cassette transporter</fullName>
    </submittedName>
</protein>
<evidence type="ECO:0000313" key="2">
    <source>
        <dbReference type="Proteomes" id="UP000004123"/>
    </source>
</evidence>
<organism evidence="1 2">
    <name type="scientific">Prevotella pallens ATCC 700821</name>
    <dbReference type="NCBI Taxonomy" id="997353"/>
    <lineage>
        <taxon>Bacteria</taxon>
        <taxon>Pseudomonadati</taxon>
        <taxon>Bacteroidota</taxon>
        <taxon>Bacteroidia</taxon>
        <taxon>Bacteroidales</taxon>
        <taxon>Prevotellaceae</taxon>
        <taxon>Prevotella</taxon>
    </lineage>
</organism>
<dbReference type="STRING" id="997353.HMPREF9144_0146"/>
<sequence>MKLKIIRPMFYYISTNSWNLLESFVSESISPFSFYQVRGYGNNLSRYLVGTNERANYLILSTKEINGDYVLKVNDEILDKSNIAPVKNSKTLFTYNKTIYYKKGTIAFLFSSRDLQESLVAESQILFEVKCIEKYKSEFIVKTSNALPISTGKIANAISFQLQEYVAQDCIYDRLKGMIVAFTRAMAFAKNPQEQKLMCILRDLKNSFAGLNTQVMVSEIAVSNESKYISLIQTAKGIYNGTVKTRTNLFDILMQHFSEIGKLAKARAEEISQNKQANSTDKRDFLITQKDALESKLYSMECHDGISDWIEELNSIKKKERDNGIKMGKKREYFKKGTWEYERKKYLKQEIKKYEDENYEFKSIKQQIADIKQQITNIESGSSMYDTTLGALFVRVSDIMNELIGKAKVSGEANGNIDYSCFLLKNLTISIDVLNSDEEKVFLDVIMNEALMCKQRGLSDEVVLKLIVESANKYKCLECSNTEKGKQILSTLREFWSYKHNQCSSFSIPANLVVLKSLMAFFIKPFGFDQIDRYAQNRGIDSKEYGYMLRGVLIGYTAFPKTFTDALYTNPDIYIPMDEYLTAIHKQVETQYPCD</sequence>
<comment type="caution">
    <text evidence="1">The sequence shown here is derived from an EMBL/GenBank/DDBJ whole genome shotgun (WGS) entry which is preliminary data.</text>
</comment>
<proteinExistence type="predicted"/>
<accession>F9DEQ6</accession>
<dbReference type="HOGENOM" id="CLU_464370_0_0_10"/>
<name>F9DEQ6_9BACT</name>
<dbReference type="AlphaFoldDB" id="F9DEQ6"/>
<gene>
    <name evidence="1" type="ORF">HMPREF9144_0146</name>
</gene>
<evidence type="ECO:0000313" key="1">
    <source>
        <dbReference type="EMBL" id="EGQ22700.1"/>
    </source>
</evidence>
<reference evidence="1 2" key="1">
    <citation type="submission" date="2011-04" db="EMBL/GenBank/DDBJ databases">
        <authorList>
            <person name="Muzny D."/>
            <person name="Qin X."/>
            <person name="Deng J."/>
            <person name="Jiang H."/>
            <person name="Liu Y."/>
            <person name="Qu J."/>
            <person name="Song X.-Z."/>
            <person name="Zhang L."/>
            <person name="Thornton R."/>
            <person name="Coyle M."/>
            <person name="Francisco L."/>
            <person name="Jackson L."/>
            <person name="Javaid M."/>
            <person name="Korchina V."/>
            <person name="Kovar C."/>
            <person name="Mata R."/>
            <person name="Mathew T."/>
            <person name="Ngo R."/>
            <person name="Nguyen L."/>
            <person name="Nguyen N."/>
            <person name="Okwuonu G."/>
            <person name="Ongeri F."/>
            <person name="Pham C."/>
            <person name="Simmons D."/>
            <person name="Wilczek-Boney K."/>
            <person name="Hale W."/>
            <person name="Jakkamsetti A."/>
            <person name="Pham P."/>
            <person name="Ruth R."/>
            <person name="San Lucas F."/>
            <person name="Warren J."/>
            <person name="Zhang J."/>
            <person name="Zhao Z."/>
            <person name="Zhou C."/>
            <person name="Zhu D."/>
            <person name="Lee S."/>
            <person name="Bess C."/>
            <person name="Blankenburg K."/>
            <person name="Forbes L."/>
            <person name="Fu Q."/>
            <person name="Gubbala S."/>
            <person name="Hirani K."/>
            <person name="Jayaseelan J.C."/>
            <person name="Lara F."/>
            <person name="Munidasa M."/>
            <person name="Palculict T."/>
            <person name="Patil S."/>
            <person name="Pu L.-L."/>
            <person name="Saada N."/>
            <person name="Tang L."/>
            <person name="Weissenberger G."/>
            <person name="Zhu Y."/>
            <person name="Hemphill L."/>
            <person name="Shang Y."/>
            <person name="Youmans B."/>
            <person name="Ayvaz T."/>
            <person name="Ross M."/>
            <person name="Santibanez J."/>
            <person name="Aqrawi P."/>
            <person name="Gross S."/>
            <person name="Joshi V."/>
            <person name="Fowler G."/>
            <person name="Nazareth L."/>
            <person name="Reid J."/>
            <person name="Worley K."/>
            <person name="Petrosino J."/>
            <person name="Highlander S."/>
            <person name="Gibbs R."/>
        </authorList>
    </citation>
    <scope>NUCLEOTIDE SEQUENCE [LARGE SCALE GENOMIC DNA]</scope>
    <source>
        <strain evidence="1 2">ATCC 700821</strain>
    </source>
</reference>
<dbReference type="EMBL" id="AFPY01000004">
    <property type="protein sequence ID" value="EGQ22700.1"/>
    <property type="molecule type" value="Genomic_DNA"/>
</dbReference>
<dbReference type="Proteomes" id="UP000004123">
    <property type="component" value="Unassembled WGS sequence"/>
</dbReference>